<dbReference type="Proteomes" id="UP000473525">
    <property type="component" value="Unassembled WGS sequence"/>
</dbReference>
<dbReference type="InterPro" id="IPR036412">
    <property type="entry name" value="HAD-like_sf"/>
</dbReference>
<dbReference type="EMBL" id="WSEK01000004">
    <property type="protein sequence ID" value="MVQ49144.1"/>
    <property type="molecule type" value="Genomic_DNA"/>
</dbReference>
<comment type="caution">
    <text evidence="1">The sequence shown here is derived from an EMBL/GenBank/DDBJ whole genome shotgun (WGS) entry which is preliminary data.</text>
</comment>
<keyword evidence="2" id="KW-1185">Reference proteome</keyword>
<protein>
    <submittedName>
        <fullName evidence="1">HAD-IA family hydrolase</fullName>
    </submittedName>
</protein>
<name>A0A6L6XPD8_9ACTN</name>
<dbReference type="PANTHER" id="PTHR43611">
    <property type="entry name" value="ALPHA-D-GLUCOSE 1-PHOSPHATE PHOSPHATASE"/>
    <property type="match status" value="1"/>
</dbReference>
<gene>
    <name evidence="1" type="ORF">GON03_08115</name>
</gene>
<evidence type="ECO:0000313" key="2">
    <source>
        <dbReference type="Proteomes" id="UP000473525"/>
    </source>
</evidence>
<dbReference type="GO" id="GO:0016787">
    <property type="term" value="F:hydrolase activity"/>
    <property type="evidence" value="ECO:0007669"/>
    <property type="project" value="UniProtKB-KW"/>
</dbReference>
<dbReference type="Pfam" id="PF00702">
    <property type="entry name" value="Hydrolase"/>
    <property type="match status" value="1"/>
</dbReference>
<dbReference type="Gene3D" id="3.40.50.1000">
    <property type="entry name" value="HAD superfamily/HAD-like"/>
    <property type="match status" value="1"/>
</dbReference>
<proteinExistence type="predicted"/>
<dbReference type="AlphaFoldDB" id="A0A6L6XPD8"/>
<dbReference type="SFLD" id="SFLDS00003">
    <property type="entry name" value="Haloacid_Dehalogenase"/>
    <property type="match status" value="1"/>
</dbReference>
<organism evidence="1 2">
    <name type="scientific">Nocardioides agri</name>
    <dbReference type="NCBI Taxonomy" id="2682843"/>
    <lineage>
        <taxon>Bacteria</taxon>
        <taxon>Bacillati</taxon>
        <taxon>Actinomycetota</taxon>
        <taxon>Actinomycetes</taxon>
        <taxon>Propionibacteriales</taxon>
        <taxon>Nocardioidaceae</taxon>
        <taxon>Nocardioides</taxon>
    </lineage>
</organism>
<reference evidence="1 2" key="1">
    <citation type="submission" date="2019-12" db="EMBL/GenBank/DDBJ databases">
        <authorList>
            <person name="Huq M.A."/>
        </authorList>
    </citation>
    <scope>NUCLEOTIDE SEQUENCE [LARGE SCALE GENOMIC DNA]</scope>
    <source>
        <strain evidence="1 2">MAH-18</strain>
    </source>
</reference>
<dbReference type="InterPro" id="IPR006439">
    <property type="entry name" value="HAD-SF_hydro_IA"/>
</dbReference>
<dbReference type="PANTHER" id="PTHR43611:SF3">
    <property type="entry name" value="FLAVIN MONONUCLEOTIDE HYDROLASE 1, CHLOROPLATIC"/>
    <property type="match status" value="1"/>
</dbReference>
<dbReference type="NCBIfam" id="TIGR01509">
    <property type="entry name" value="HAD-SF-IA-v3"/>
    <property type="match status" value="1"/>
</dbReference>
<keyword evidence="1" id="KW-0378">Hydrolase</keyword>
<dbReference type="SFLD" id="SFLDG01129">
    <property type="entry name" value="C1.5:_HAD__Beta-PGM__Phosphata"/>
    <property type="match status" value="1"/>
</dbReference>
<sequence>MLGRTPAAVVFDLGNVLIDWQPALAIATGVGAVEAQRFLEAEDFDFMAWNHLQDSGRPWADGVAELRRTHPHWAAHADAYLAHFPASLSEVPGTAEVVRDLHAAGIPMVGLTNWSDELYYPYAAERFEVLRMLDDVVVSGEVKVAKPDPRAYLIAAERSGHPVGRLLFVDDRQDNVDAAVALGMDGVLFTDAAALRVALRERGLPV</sequence>
<dbReference type="InterPro" id="IPR023214">
    <property type="entry name" value="HAD_sf"/>
</dbReference>
<evidence type="ECO:0000313" key="1">
    <source>
        <dbReference type="EMBL" id="MVQ49144.1"/>
    </source>
</evidence>
<dbReference type="PRINTS" id="PR00413">
    <property type="entry name" value="HADHALOGNASE"/>
</dbReference>
<accession>A0A6L6XPD8</accession>
<dbReference type="SUPFAM" id="SSF56784">
    <property type="entry name" value="HAD-like"/>
    <property type="match status" value="1"/>
</dbReference>